<dbReference type="SUPFAM" id="SSF53807">
    <property type="entry name" value="Helical backbone' metal receptor"/>
    <property type="match status" value="1"/>
</dbReference>
<dbReference type="Gene3D" id="3.40.50.1980">
    <property type="entry name" value="Nitrogenase molybdenum iron protein domain"/>
    <property type="match status" value="2"/>
</dbReference>
<organism evidence="3 4">
    <name type="scientific">Rothia mucilaginosa</name>
    <dbReference type="NCBI Taxonomy" id="43675"/>
    <lineage>
        <taxon>Bacteria</taxon>
        <taxon>Bacillati</taxon>
        <taxon>Actinomycetota</taxon>
        <taxon>Actinomycetes</taxon>
        <taxon>Micrococcales</taxon>
        <taxon>Micrococcaceae</taxon>
        <taxon>Rothia</taxon>
    </lineage>
</organism>
<feature type="domain" description="Fe/B12 periplasmic-binding" evidence="2">
    <location>
        <begin position="111"/>
        <end position="370"/>
    </location>
</feature>
<dbReference type="Pfam" id="PF01497">
    <property type="entry name" value="Peripla_BP_2"/>
    <property type="match status" value="1"/>
</dbReference>
<dbReference type="CDD" id="cd01142">
    <property type="entry name" value="TroA_e"/>
    <property type="match status" value="1"/>
</dbReference>
<dbReference type="InterPro" id="IPR002491">
    <property type="entry name" value="ABC_transptr_periplasmic_BD"/>
</dbReference>
<evidence type="ECO:0000313" key="3">
    <source>
        <dbReference type="EMBL" id="MBF1674044.1"/>
    </source>
</evidence>
<comment type="similarity">
    <text evidence="1">Belongs to the bacterial solute-binding protein 8 family.</text>
</comment>
<dbReference type="PROSITE" id="PS50983">
    <property type="entry name" value="FE_B12_PBP"/>
    <property type="match status" value="1"/>
</dbReference>
<dbReference type="Proteomes" id="UP000785653">
    <property type="component" value="Unassembled WGS sequence"/>
</dbReference>
<protein>
    <submittedName>
        <fullName evidence="3">ABC transporter substrate-binding protein</fullName>
    </submittedName>
</protein>
<dbReference type="PANTHER" id="PTHR30535">
    <property type="entry name" value="VITAMIN B12-BINDING PROTEIN"/>
    <property type="match status" value="1"/>
</dbReference>
<evidence type="ECO:0000256" key="1">
    <source>
        <dbReference type="ARBA" id="ARBA00008814"/>
    </source>
</evidence>
<reference evidence="3" key="1">
    <citation type="submission" date="2020-04" db="EMBL/GenBank/DDBJ databases">
        <title>Deep metagenomics examines the oral microbiome during advanced dental caries in children, revealing novel taxa and co-occurrences with host molecules.</title>
        <authorList>
            <person name="Baker J.L."/>
            <person name="Morton J.T."/>
            <person name="Dinis M."/>
            <person name="Alvarez R."/>
            <person name="Tran N.C."/>
            <person name="Knight R."/>
            <person name="Edlund A."/>
        </authorList>
    </citation>
    <scope>NUCLEOTIDE SEQUENCE</scope>
    <source>
        <strain evidence="3">JCVI_47_bin.3</strain>
    </source>
</reference>
<dbReference type="AlphaFoldDB" id="A0A930M0S2"/>
<proteinExistence type="inferred from homology"/>
<comment type="caution">
    <text evidence="3">The sequence shown here is derived from an EMBL/GenBank/DDBJ whole genome shotgun (WGS) entry which is preliminary data.</text>
</comment>
<name>A0A930M0S2_9MICC</name>
<dbReference type="PANTHER" id="PTHR30535:SF34">
    <property type="entry name" value="MOLYBDATE-BINDING PROTEIN MOLA"/>
    <property type="match status" value="1"/>
</dbReference>
<dbReference type="EMBL" id="JABZXS010000146">
    <property type="protein sequence ID" value="MBF1674044.1"/>
    <property type="molecule type" value="Genomic_DNA"/>
</dbReference>
<dbReference type="Gene3D" id="1.20.58.2180">
    <property type="match status" value="1"/>
</dbReference>
<gene>
    <name evidence="3" type="ORF">HXO65_07570</name>
</gene>
<sequence length="409" mass="44311">MWWRAPRAPLPRTASGLFTHPVDTERHIMKITKFHTGIALTTSLLLAALTGCGAANTASSSGSASSSTSVSTSSNSAKKHTSFFVKDNGDGTKVIKDIDGKEVTVPTNPERIADLWHANNQVVLLLGGAEKLVSTTTAVKSLAWFKQVYPGIEKVDAPVKGTDVNMEQLLADKPDVVLASSKDQISKTSAADIPSVHVEFQNFADLKRTVELTAEVIGTDEAIERAEKYLAYLEKNENLIKERLQGVTESPKVLHIAGGSDLTKVDGSNSLIGEWMKLSGAKNSLDGVENLKNISLEQIIASQPEYIIIGGADAQKGVDAIKADAAWADVPAVKNGKIIKNPVGTFNWDRYSAEEALQILWAAKLFHPEKFSDIDLVKETREFYSTFYGYQLTEDEAQRIINGQGPAAN</sequence>
<evidence type="ECO:0000259" key="2">
    <source>
        <dbReference type="PROSITE" id="PS50983"/>
    </source>
</evidence>
<dbReference type="InterPro" id="IPR050902">
    <property type="entry name" value="ABC_Transporter_SBP"/>
</dbReference>
<accession>A0A930M0S2</accession>
<evidence type="ECO:0000313" key="4">
    <source>
        <dbReference type="Proteomes" id="UP000785653"/>
    </source>
</evidence>